<protein>
    <recommendedName>
        <fullName evidence="8">Alkaline phytoceramidase</fullName>
    </recommendedName>
</protein>
<dbReference type="PANTHER" id="PTHR34368">
    <property type="entry name" value="OS01G0962200 PROTEIN"/>
    <property type="match status" value="1"/>
</dbReference>
<feature type="transmembrane region" description="Helical" evidence="1">
    <location>
        <begin position="178"/>
        <end position="198"/>
    </location>
</feature>
<evidence type="ECO:0000313" key="5">
    <source>
        <dbReference type="EMBL" id="SPC12193.1"/>
    </source>
</evidence>
<evidence type="ECO:0000313" key="7">
    <source>
        <dbReference type="Proteomes" id="UP000623307"/>
    </source>
</evidence>
<reference evidence="2 7" key="3">
    <citation type="submission" date="2021-02" db="EMBL/GenBank/DDBJ databases">
        <title>Complete Genome Sequence of Cupriavidus oxalaticus Strain Ox1, a Soil Oxalate-Degrading Species.</title>
        <authorList>
            <person name="Palmieri F."/>
            <person name="Udriet P."/>
            <person name="Deuasquier M."/>
            <person name="Beaudoing E."/>
            <person name="Johnson S.L."/>
            <person name="Davenport K.W."/>
            <person name="Chain P.S."/>
            <person name="Bindschedler S."/>
            <person name="Junier P."/>
        </authorList>
    </citation>
    <scope>NUCLEOTIDE SEQUENCE [LARGE SCALE GENOMIC DNA]</scope>
    <source>
        <strain evidence="2 7">Ox1</strain>
    </source>
</reference>
<keyword evidence="1" id="KW-0472">Membrane</keyword>
<dbReference type="EMBL" id="OGUS01000010">
    <property type="protein sequence ID" value="SPC05524.1"/>
    <property type="molecule type" value="Genomic_DNA"/>
</dbReference>
<dbReference type="EMBL" id="OGUS01000113">
    <property type="protein sequence ID" value="SPC12193.1"/>
    <property type="molecule type" value="Genomic_DNA"/>
</dbReference>
<dbReference type="EMBL" id="OGUS01000104">
    <property type="protein sequence ID" value="SPC10553.1"/>
    <property type="molecule type" value="Genomic_DNA"/>
</dbReference>
<dbReference type="RefSeq" id="WP_063242154.1">
    <property type="nucleotide sequence ID" value="NZ_CP069810.1"/>
</dbReference>
<evidence type="ECO:0000313" key="6">
    <source>
        <dbReference type="Proteomes" id="UP000256862"/>
    </source>
</evidence>
<feature type="transmembrane region" description="Helical" evidence="1">
    <location>
        <begin position="149"/>
        <end position="166"/>
    </location>
</feature>
<evidence type="ECO:0000313" key="2">
    <source>
        <dbReference type="EMBL" id="QRQ95638.1"/>
    </source>
</evidence>
<evidence type="ECO:0000256" key="1">
    <source>
        <dbReference type="SAM" id="Phobius"/>
    </source>
</evidence>
<proteinExistence type="predicted"/>
<dbReference type="OrthoDB" id="6088058at2"/>
<reference evidence="5" key="2">
    <citation type="submission" date="2018-01" db="EMBL/GenBank/DDBJ databases">
        <authorList>
            <person name="Clerissi C."/>
        </authorList>
    </citation>
    <scope>NUCLEOTIDE SEQUENCE</scope>
    <source>
        <strain evidence="5">Cupriavidus oxalaticus LMG 2235</strain>
    </source>
</reference>
<dbReference type="PANTHER" id="PTHR34368:SF1">
    <property type="entry name" value="OS01G0962200 PROTEIN"/>
    <property type="match status" value="1"/>
</dbReference>
<feature type="transmembrane region" description="Helical" evidence="1">
    <location>
        <begin position="238"/>
        <end position="254"/>
    </location>
</feature>
<dbReference type="Proteomes" id="UP000623307">
    <property type="component" value="Chromosome 2"/>
</dbReference>
<dbReference type="AlphaFoldDB" id="A0A375FV25"/>
<dbReference type="GeneID" id="303491761"/>
<keyword evidence="7" id="KW-1185">Reference proteome</keyword>
<accession>A0A375FV25</accession>
<dbReference type="EMBL" id="CP069812">
    <property type="protein sequence ID" value="QRQ95638.1"/>
    <property type="molecule type" value="Genomic_DNA"/>
</dbReference>
<feature type="transmembrane region" description="Helical" evidence="1">
    <location>
        <begin position="118"/>
        <end position="137"/>
    </location>
</feature>
<evidence type="ECO:0000313" key="3">
    <source>
        <dbReference type="EMBL" id="SPC05524.1"/>
    </source>
</evidence>
<sequence length="264" mass="28515">MRACRQARPAARAAAAWLLVAAMAAGAWLLPRIAQPPQYHRFADPYVCFGTPHCLDIGSNLLFLLVGAAGLRYLDASAASRAFITPAEAWPYRVLFLAVFLVGLGSGYYHLAPDNQRLVWDRAPLALALMAWLGANVCERASLKAGLRLLPLLLIVGPASVGYWAWSEARGSGDLRPYLLIQACAIAVVPLLLCLYAPRYTGDRYVLAITGCYVLALVCDVLDHQIAALTGLVSGHTLKHVIAALAVYGVVLRLKRRRIVGKGT</sequence>
<keyword evidence="1" id="KW-0812">Transmembrane</keyword>
<evidence type="ECO:0008006" key="8">
    <source>
        <dbReference type="Google" id="ProtNLM"/>
    </source>
</evidence>
<gene>
    <name evidence="5" type="ORF">CO2235_130010</name>
    <name evidence="3" type="ORF">CO2235_U1070011</name>
    <name evidence="4" type="ORF">CO2235_U950026</name>
    <name evidence="2" type="ORF">JTE92_19590</name>
</gene>
<dbReference type="Proteomes" id="UP000256862">
    <property type="component" value="Chromosome CO2235"/>
</dbReference>
<feature type="transmembrane region" description="Helical" evidence="1">
    <location>
        <begin position="94"/>
        <end position="112"/>
    </location>
</feature>
<feature type="transmembrane region" description="Helical" evidence="1">
    <location>
        <begin position="57"/>
        <end position="74"/>
    </location>
</feature>
<organism evidence="5">
    <name type="scientific">Cupriavidus oxalaticus</name>
    <dbReference type="NCBI Taxonomy" id="96344"/>
    <lineage>
        <taxon>Bacteria</taxon>
        <taxon>Pseudomonadati</taxon>
        <taxon>Pseudomonadota</taxon>
        <taxon>Betaproteobacteria</taxon>
        <taxon>Burkholderiales</taxon>
        <taxon>Burkholderiaceae</taxon>
        <taxon>Cupriavidus</taxon>
    </lineage>
</organism>
<reference evidence="6" key="1">
    <citation type="submission" date="2018-01" db="EMBL/GenBank/DDBJ databases">
        <authorList>
            <person name="Gaut B.S."/>
            <person name="Morton B.R."/>
            <person name="Clegg M.T."/>
            <person name="Duvall M.R."/>
        </authorList>
    </citation>
    <scope>NUCLEOTIDE SEQUENCE [LARGE SCALE GENOMIC DNA]</scope>
</reference>
<evidence type="ECO:0000313" key="4">
    <source>
        <dbReference type="EMBL" id="SPC10553.1"/>
    </source>
</evidence>
<feature type="transmembrane region" description="Helical" evidence="1">
    <location>
        <begin position="205"/>
        <end position="226"/>
    </location>
</feature>
<keyword evidence="1" id="KW-1133">Transmembrane helix</keyword>
<name>A0A375FV25_9BURK</name>